<dbReference type="GO" id="GO:0009002">
    <property type="term" value="F:serine-type D-Ala-D-Ala carboxypeptidase activity"/>
    <property type="evidence" value="ECO:0007669"/>
    <property type="project" value="UniProtKB-UniRule"/>
</dbReference>
<comment type="pathway">
    <text evidence="14">Cell wall biogenesis; peptidoglycan biosynthesis.</text>
</comment>
<evidence type="ECO:0000256" key="3">
    <source>
        <dbReference type="ARBA" id="ARBA00022475"/>
    </source>
</evidence>
<protein>
    <recommendedName>
        <fullName evidence="14">Peptidoglycan D,D-transpeptidase MrdA</fullName>
        <ecNumber evidence="14">3.4.16.4</ecNumber>
    </recommendedName>
    <alternativeName>
        <fullName evidence="14">Penicillin-binding protein 2</fullName>
        <shortName evidence="14">PBP-2</shortName>
    </alternativeName>
</protein>
<evidence type="ECO:0000256" key="8">
    <source>
        <dbReference type="ARBA" id="ARBA00022801"/>
    </source>
</evidence>
<dbReference type="Proteomes" id="UP000286976">
    <property type="component" value="Unassembled WGS sequence"/>
</dbReference>
<dbReference type="InterPro" id="IPR017790">
    <property type="entry name" value="Penicillin-binding_protein_2"/>
</dbReference>
<feature type="transmembrane region" description="Helical" evidence="14">
    <location>
        <begin position="21"/>
        <end position="41"/>
    </location>
</feature>
<feature type="binding site" evidence="14">
    <location>
        <position position="370"/>
    </location>
    <ligand>
        <name>Zn(2+)</name>
        <dbReference type="ChEBI" id="CHEBI:29105"/>
    </ligand>
</feature>
<evidence type="ECO:0000256" key="4">
    <source>
        <dbReference type="ARBA" id="ARBA00022519"/>
    </source>
</evidence>
<proteinExistence type="inferred from homology"/>
<dbReference type="Pfam" id="PF00905">
    <property type="entry name" value="Transpeptidase"/>
    <property type="match status" value="1"/>
</dbReference>
<keyword evidence="7 14" id="KW-0812">Transmembrane</keyword>
<dbReference type="GO" id="GO:0071972">
    <property type="term" value="F:peptidoglycan L,D-transpeptidase activity"/>
    <property type="evidence" value="ECO:0007669"/>
    <property type="project" value="TreeGrafter"/>
</dbReference>
<keyword evidence="5 14" id="KW-0121">Carboxypeptidase</keyword>
<evidence type="ECO:0000256" key="9">
    <source>
        <dbReference type="ARBA" id="ARBA00022960"/>
    </source>
</evidence>
<dbReference type="AlphaFoldDB" id="A0A432X909"/>
<evidence type="ECO:0000256" key="7">
    <source>
        <dbReference type="ARBA" id="ARBA00022692"/>
    </source>
</evidence>
<keyword evidence="11 14" id="KW-1133">Transmembrane helix</keyword>
<dbReference type="SUPFAM" id="SSF56601">
    <property type="entry name" value="beta-lactamase/transpeptidase-like"/>
    <property type="match status" value="1"/>
</dbReference>
<dbReference type="InterPro" id="IPR001460">
    <property type="entry name" value="PCN-bd_Tpept"/>
</dbReference>
<comment type="subcellular location">
    <subcellularLocation>
        <location evidence="14">Cell inner membrane</location>
        <topology evidence="14">Single-pass membrane protein</topology>
    </subcellularLocation>
    <subcellularLocation>
        <location evidence="2">Cell membrane</location>
    </subcellularLocation>
    <subcellularLocation>
        <location evidence="1">Membrane</location>
        <topology evidence="1">Single-pass membrane protein</topology>
    </subcellularLocation>
</comment>
<gene>
    <name evidence="14 18" type="primary">mrdA</name>
    <name evidence="18" type="ORF">CWE15_01430</name>
</gene>
<dbReference type="PANTHER" id="PTHR30627:SF2">
    <property type="entry name" value="PEPTIDOGLYCAN D,D-TRANSPEPTIDASE MRDA"/>
    <property type="match status" value="1"/>
</dbReference>
<reference evidence="18 19" key="1">
    <citation type="journal article" date="2011" name="Front. Microbiol.">
        <title>Genomic signatures of strain selection and enhancement in Bacillus atrophaeus var. globigii, a historical biowarfare simulant.</title>
        <authorList>
            <person name="Gibbons H.S."/>
            <person name="Broomall S.M."/>
            <person name="McNew L.A."/>
            <person name="Daligault H."/>
            <person name="Chapman C."/>
            <person name="Bruce D."/>
            <person name="Karavis M."/>
            <person name="Krepps M."/>
            <person name="McGregor P.A."/>
            <person name="Hong C."/>
            <person name="Park K.H."/>
            <person name="Akmal A."/>
            <person name="Feldman A."/>
            <person name="Lin J.S."/>
            <person name="Chang W.E."/>
            <person name="Higgs B.W."/>
            <person name="Demirev P."/>
            <person name="Lindquist J."/>
            <person name="Liem A."/>
            <person name="Fochler E."/>
            <person name="Read T.D."/>
            <person name="Tapia R."/>
            <person name="Johnson S."/>
            <person name="Bishop-Lilly K.A."/>
            <person name="Detter C."/>
            <person name="Han C."/>
            <person name="Sozhamannan S."/>
            <person name="Rosenzweig C.N."/>
            <person name="Skowronski E.W."/>
        </authorList>
    </citation>
    <scope>NUCLEOTIDE SEQUENCE [LARGE SCALE GENOMIC DNA]</scope>
    <source>
        <strain evidence="18 19">AIT1</strain>
    </source>
</reference>
<evidence type="ECO:0000256" key="14">
    <source>
        <dbReference type="HAMAP-Rule" id="MF_02081"/>
    </source>
</evidence>
<evidence type="ECO:0000256" key="13">
    <source>
        <dbReference type="ARBA" id="ARBA00023316"/>
    </source>
</evidence>
<dbReference type="Gene3D" id="3.30.1390.30">
    <property type="entry name" value="Penicillin-binding protein 2a, domain 3"/>
    <property type="match status" value="1"/>
</dbReference>
<evidence type="ECO:0000256" key="10">
    <source>
        <dbReference type="ARBA" id="ARBA00022984"/>
    </source>
</evidence>
<feature type="binding site" evidence="14">
    <location>
        <position position="389"/>
    </location>
    <ligand>
        <name>Zn(2+)</name>
        <dbReference type="ChEBI" id="CHEBI:29105"/>
    </ligand>
</feature>
<dbReference type="InterPro" id="IPR012338">
    <property type="entry name" value="Beta-lactam/transpept-like"/>
</dbReference>
<dbReference type="OrthoDB" id="9766847at2"/>
<evidence type="ECO:0000256" key="1">
    <source>
        <dbReference type="ARBA" id="ARBA00004167"/>
    </source>
</evidence>
<feature type="binding site" evidence="14">
    <location>
        <position position="355"/>
    </location>
    <ligand>
        <name>Zn(2+)</name>
        <dbReference type="ChEBI" id="CHEBI:29105"/>
    </ligand>
</feature>
<evidence type="ECO:0000256" key="6">
    <source>
        <dbReference type="ARBA" id="ARBA00022670"/>
    </source>
</evidence>
<dbReference type="UniPathway" id="UPA00219"/>
<dbReference type="InterPro" id="IPR050515">
    <property type="entry name" value="Beta-lactam/transpept"/>
</dbReference>
<evidence type="ECO:0000313" key="19">
    <source>
        <dbReference type="Proteomes" id="UP000286976"/>
    </source>
</evidence>
<dbReference type="RefSeq" id="WP_126756271.1">
    <property type="nucleotide sequence ID" value="NZ_PIPQ01000001.1"/>
</dbReference>
<dbReference type="GO" id="GO:0008658">
    <property type="term" value="F:penicillin binding"/>
    <property type="evidence" value="ECO:0007669"/>
    <property type="project" value="UniProtKB-UniRule"/>
</dbReference>
<evidence type="ECO:0000259" key="16">
    <source>
        <dbReference type="Pfam" id="PF00905"/>
    </source>
</evidence>
<dbReference type="Pfam" id="PF03717">
    <property type="entry name" value="PBP_dimer"/>
    <property type="match status" value="1"/>
</dbReference>
<accession>A0A432X909</accession>
<dbReference type="Gene3D" id="3.90.1310.10">
    <property type="entry name" value="Penicillin-binding protein 2a (Domain 2)"/>
    <property type="match status" value="1"/>
</dbReference>
<keyword evidence="3 14" id="KW-1003">Cell membrane</keyword>
<feature type="domain" description="Penicillin-binding protein transpeptidase" evidence="16">
    <location>
        <begin position="272"/>
        <end position="614"/>
    </location>
</feature>
<dbReference type="GO" id="GO:0008360">
    <property type="term" value="P:regulation of cell shape"/>
    <property type="evidence" value="ECO:0007669"/>
    <property type="project" value="UniProtKB-KW"/>
</dbReference>
<dbReference type="GO" id="GO:0008270">
    <property type="term" value="F:zinc ion binding"/>
    <property type="evidence" value="ECO:0007669"/>
    <property type="project" value="UniProtKB-UniRule"/>
</dbReference>
<feature type="binding site" evidence="14">
    <location>
        <position position="376"/>
    </location>
    <ligand>
        <name>Zn(2+)</name>
        <dbReference type="ChEBI" id="CHEBI:29105"/>
    </ligand>
</feature>
<dbReference type="GO" id="GO:0006508">
    <property type="term" value="P:proteolysis"/>
    <property type="evidence" value="ECO:0007669"/>
    <property type="project" value="UniProtKB-KW"/>
</dbReference>
<keyword evidence="12 14" id="KW-0472">Membrane</keyword>
<comment type="similarity">
    <text evidence="14">Belongs to the transpeptidase family. MrdA subfamily.</text>
</comment>
<keyword evidence="6 14" id="KW-0645">Protease</keyword>
<evidence type="ECO:0000313" key="18">
    <source>
        <dbReference type="EMBL" id="RUO43882.1"/>
    </source>
</evidence>
<feature type="domain" description="Penicillin-binding protein dimerisation" evidence="17">
    <location>
        <begin position="65"/>
        <end position="240"/>
    </location>
</feature>
<evidence type="ECO:0000259" key="17">
    <source>
        <dbReference type="Pfam" id="PF03717"/>
    </source>
</evidence>
<feature type="active site" description="Acyl-ester intermediate" evidence="14">
    <location>
        <position position="331"/>
    </location>
</feature>
<dbReference type="GO" id="GO:0005886">
    <property type="term" value="C:plasma membrane"/>
    <property type="evidence" value="ECO:0007669"/>
    <property type="project" value="UniProtKB-SubCell"/>
</dbReference>
<evidence type="ECO:0000256" key="15">
    <source>
        <dbReference type="SAM" id="MobiDB-lite"/>
    </source>
</evidence>
<keyword evidence="8 14" id="KW-0378">Hydrolase</keyword>
<keyword evidence="13 14" id="KW-0961">Cell wall biogenesis/degradation</keyword>
<keyword evidence="9 14" id="KW-0133">Cell shape</keyword>
<keyword evidence="14" id="KW-0862">Zinc</keyword>
<evidence type="ECO:0000256" key="5">
    <source>
        <dbReference type="ARBA" id="ARBA00022645"/>
    </source>
</evidence>
<comment type="caution">
    <text evidence="18">The sequence shown here is derived from an EMBL/GenBank/DDBJ whole genome shotgun (WGS) entry which is preliminary data.</text>
</comment>
<dbReference type="GO" id="GO:0071555">
    <property type="term" value="P:cell wall organization"/>
    <property type="evidence" value="ECO:0007669"/>
    <property type="project" value="UniProtKB-KW"/>
</dbReference>
<feature type="region of interest" description="Disordered" evidence="15">
    <location>
        <begin position="626"/>
        <end position="646"/>
    </location>
</feature>
<keyword evidence="10 14" id="KW-0573">Peptidoglycan synthesis</keyword>
<comment type="catalytic activity">
    <reaction evidence="14">
        <text>Preferential cleavage: (Ac)2-L-Lys-D-Ala-|-D-Ala. Also transpeptidation of peptidyl-alanyl moieties that are N-acyl substituents of D-alanine.</text>
        <dbReference type="EC" id="3.4.16.4"/>
    </reaction>
</comment>
<dbReference type="Gene3D" id="3.40.710.10">
    <property type="entry name" value="DD-peptidase/beta-lactamase superfamily"/>
    <property type="match status" value="1"/>
</dbReference>
<evidence type="ECO:0000256" key="11">
    <source>
        <dbReference type="ARBA" id="ARBA00022989"/>
    </source>
</evidence>
<dbReference type="NCBIfam" id="TIGR03423">
    <property type="entry name" value="pbp2_mrdA"/>
    <property type="match status" value="1"/>
</dbReference>
<dbReference type="EC" id="3.4.16.4" evidence="14"/>
<dbReference type="PANTHER" id="PTHR30627">
    <property type="entry name" value="PEPTIDOGLYCAN D,D-TRANSPEPTIDASE"/>
    <property type="match status" value="1"/>
</dbReference>
<comment type="function">
    <text evidence="14">Catalyzes cross-linking of the peptidoglycan cell wall.</text>
</comment>
<evidence type="ECO:0000256" key="2">
    <source>
        <dbReference type="ARBA" id="ARBA00004236"/>
    </source>
</evidence>
<dbReference type="InterPro" id="IPR005311">
    <property type="entry name" value="PBP_dimer"/>
</dbReference>
<dbReference type="InterPro" id="IPR036138">
    <property type="entry name" value="PBP_dimer_sf"/>
</dbReference>
<name>A0A432X909_9GAMM</name>
<keyword evidence="14" id="KW-0479">Metal-binding</keyword>
<comment type="cofactor">
    <cofactor evidence="14">
        <name>Zn(2+)</name>
        <dbReference type="ChEBI" id="CHEBI:29105"/>
    </cofactor>
    <text evidence="14">Binds one Zn(2+) ion per subunit.</text>
</comment>
<dbReference type="SUPFAM" id="SSF56519">
    <property type="entry name" value="Penicillin binding protein dimerisation domain"/>
    <property type="match status" value="1"/>
</dbReference>
<dbReference type="EMBL" id="PIPQ01000001">
    <property type="protein sequence ID" value="RUO43882.1"/>
    <property type="molecule type" value="Genomic_DNA"/>
</dbReference>
<sequence length="646" mass="72943">MNAKRVAIRNHQAEAQLFFRRAVASFVIVTFFFLILFINLYRLQVTSFQEFQNRSNSNRITVLPVAPNRGLIMDRHGELLAVNTPVYSIEIIPEQLDNLESTLHDLVSLLDLPEETATQFISQPRYNRRFPQMTFADNLTEEQVARFSAHQHHFPGVSIEARLQRHYPHGDLFTHAIGYVGRINPEDVTRLREQEQYANYAATRTIGKLGIERYYENILHGEVGYQTVEVNNRGRVVRTLDFTPPTPGKDIYLELDGALQRKASELLAGHRGAIVLLDAQTGGVLAMASAPSYDPNWFVSGISSARYRSLLQNPNNPLINRATQGRYPPASTIKPHIGLLGLIDGATTPEKRIWDPGWFQIDGVERRFRDWRRYGHGWVDLDKAIVESCNTYFYDLALQLGIDRISEFMTELGFGERTGIDIHEENAALMPSRHWKRRRFGEPWYAGETVSVGIGQSYWTVTPMQLASSTQILASEGRRFVPRFLRATATPEGVVYNPPSEHIPMTIEDPSHWQTVKTAMQHVVTNIRGTAHRAYQGTTYTVASKTGTAQVAAISLDENDNRVSNEDRAEHLRDNATFIGFAPVESPEIVIAIAVENVGGGGSNAAPMARELMDYYFAHQRENNRPKSIIQPPEVSPQAEVQHVNE</sequence>
<organism evidence="18 19">
    <name type="scientific">Aliidiomarina taiwanensis</name>
    <dbReference type="NCBI Taxonomy" id="946228"/>
    <lineage>
        <taxon>Bacteria</taxon>
        <taxon>Pseudomonadati</taxon>
        <taxon>Pseudomonadota</taxon>
        <taxon>Gammaproteobacteria</taxon>
        <taxon>Alteromonadales</taxon>
        <taxon>Idiomarinaceae</taxon>
        <taxon>Aliidiomarina</taxon>
    </lineage>
</organism>
<dbReference type="HAMAP" id="MF_02081">
    <property type="entry name" value="MrdA_transpept"/>
    <property type="match status" value="1"/>
</dbReference>
<keyword evidence="19" id="KW-1185">Reference proteome</keyword>
<keyword evidence="4 14" id="KW-0997">Cell inner membrane</keyword>
<dbReference type="GO" id="GO:0009252">
    <property type="term" value="P:peptidoglycan biosynthetic process"/>
    <property type="evidence" value="ECO:0007669"/>
    <property type="project" value="UniProtKB-UniRule"/>
</dbReference>
<evidence type="ECO:0000256" key="12">
    <source>
        <dbReference type="ARBA" id="ARBA00023136"/>
    </source>
</evidence>